<evidence type="ECO:0000313" key="3">
    <source>
        <dbReference type="Proteomes" id="UP000299102"/>
    </source>
</evidence>
<feature type="region of interest" description="Disordered" evidence="1">
    <location>
        <begin position="59"/>
        <end position="80"/>
    </location>
</feature>
<dbReference type="EMBL" id="BGZK01000059">
    <property type="protein sequence ID" value="GBP13776.1"/>
    <property type="molecule type" value="Genomic_DNA"/>
</dbReference>
<dbReference type="AlphaFoldDB" id="A0A4C1THU9"/>
<name>A0A4C1THU9_EUMVA</name>
<protein>
    <submittedName>
        <fullName evidence="2">Uncharacterized protein</fullName>
    </submittedName>
</protein>
<sequence length="80" mass="9053">MFINISSVVKPARAHRFDLHTGRAALPRPFTPPQWITPSVQINNKLAVAYFATTTLFSASSQSAGARRRRTKRSDHIRYN</sequence>
<dbReference type="Proteomes" id="UP000299102">
    <property type="component" value="Unassembled WGS sequence"/>
</dbReference>
<reference evidence="2 3" key="1">
    <citation type="journal article" date="2019" name="Commun. Biol.">
        <title>The bagworm genome reveals a unique fibroin gene that provides high tensile strength.</title>
        <authorList>
            <person name="Kono N."/>
            <person name="Nakamura H."/>
            <person name="Ohtoshi R."/>
            <person name="Tomita M."/>
            <person name="Numata K."/>
            <person name="Arakawa K."/>
        </authorList>
    </citation>
    <scope>NUCLEOTIDE SEQUENCE [LARGE SCALE GENOMIC DNA]</scope>
</reference>
<proteinExistence type="predicted"/>
<evidence type="ECO:0000256" key="1">
    <source>
        <dbReference type="SAM" id="MobiDB-lite"/>
    </source>
</evidence>
<accession>A0A4C1THU9</accession>
<gene>
    <name evidence="2" type="ORF">EVAR_8001_1</name>
</gene>
<comment type="caution">
    <text evidence="2">The sequence shown here is derived from an EMBL/GenBank/DDBJ whole genome shotgun (WGS) entry which is preliminary data.</text>
</comment>
<evidence type="ECO:0000313" key="2">
    <source>
        <dbReference type="EMBL" id="GBP13776.1"/>
    </source>
</evidence>
<keyword evidence="3" id="KW-1185">Reference proteome</keyword>
<organism evidence="2 3">
    <name type="scientific">Eumeta variegata</name>
    <name type="common">Bagworm moth</name>
    <name type="synonym">Eumeta japonica</name>
    <dbReference type="NCBI Taxonomy" id="151549"/>
    <lineage>
        <taxon>Eukaryota</taxon>
        <taxon>Metazoa</taxon>
        <taxon>Ecdysozoa</taxon>
        <taxon>Arthropoda</taxon>
        <taxon>Hexapoda</taxon>
        <taxon>Insecta</taxon>
        <taxon>Pterygota</taxon>
        <taxon>Neoptera</taxon>
        <taxon>Endopterygota</taxon>
        <taxon>Lepidoptera</taxon>
        <taxon>Glossata</taxon>
        <taxon>Ditrysia</taxon>
        <taxon>Tineoidea</taxon>
        <taxon>Psychidae</taxon>
        <taxon>Oiketicinae</taxon>
        <taxon>Eumeta</taxon>
    </lineage>
</organism>